<dbReference type="Gene3D" id="3.30.70.20">
    <property type="match status" value="1"/>
</dbReference>
<reference evidence="5 6" key="1">
    <citation type="journal article" date="2015" name="Genome Announc.">
        <title>Expanding the biotechnology potential of lactobacilli through comparative genomics of 213 strains and associated genera.</title>
        <authorList>
            <person name="Sun Z."/>
            <person name="Harris H.M."/>
            <person name="McCann A."/>
            <person name="Guo C."/>
            <person name="Argimon S."/>
            <person name="Zhang W."/>
            <person name="Yang X."/>
            <person name="Jeffery I.B."/>
            <person name="Cooney J.C."/>
            <person name="Kagawa T.F."/>
            <person name="Liu W."/>
            <person name="Song Y."/>
            <person name="Salvetti E."/>
            <person name="Wrobel A."/>
            <person name="Rasinkangas P."/>
            <person name="Parkhill J."/>
            <person name="Rea M.C."/>
            <person name="O'Sullivan O."/>
            <person name="Ritari J."/>
            <person name="Douillard F.P."/>
            <person name="Paul Ross R."/>
            <person name="Yang R."/>
            <person name="Briner A.E."/>
            <person name="Felis G.E."/>
            <person name="de Vos W.M."/>
            <person name="Barrangou R."/>
            <person name="Klaenhammer T.R."/>
            <person name="Caufield P.W."/>
            <person name="Cui Y."/>
            <person name="Zhang H."/>
            <person name="O'Toole P.W."/>
        </authorList>
    </citation>
    <scope>NUCLEOTIDE SEQUENCE [LARGE SCALE GENOMIC DNA]</scope>
    <source>
        <strain evidence="5 6">DSM 20405</strain>
    </source>
</reference>
<dbReference type="PANTHER" id="PTHR43193">
    <property type="match status" value="1"/>
</dbReference>
<dbReference type="InterPro" id="IPR017896">
    <property type="entry name" value="4Fe4S_Fe-S-bd"/>
</dbReference>
<keyword evidence="1" id="KW-0479">Metal-binding</keyword>
<evidence type="ECO:0000259" key="4">
    <source>
        <dbReference type="PROSITE" id="PS51379"/>
    </source>
</evidence>
<dbReference type="Pfam" id="PF12838">
    <property type="entry name" value="Fer4_7"/>
    <property type="match status" value="1"/>
</dbReference>
<dbReference type="RefSeq" id="WP_031589051.1">
    <property type="nucleotide sequence ID" value="NZ_JNKN01000009.1"/>
</dbReference>
<dbReference type="PROSITE" id="PS51379">
    <property type="entry name" value="4FE4S_FER_2"/>
    <property type="match status" value="2"/>
</dbReference>
<evidence type="ECO:0000256" key="1">
    <source>
        <dbReference type="ARBA" id="ARBA00022723"/>
    </source>
</evidence>
<keyword evidence="6" id="KW-1185">Reference proteome</keyword>
<gene>
    <name evidence="5" type="ORF">IV49_GL002080</name>
</gene>
<keyword evidence="3" id="KW-0411">Iron-sulfur</keyword>
<evidence type="ECO:0000256" key="2">
    <source>
        <dbReference type="ARBA" id="ARBA00023004"/>
    </source>
</evidence>
<dbReference type="InterPro" id="IPR052977">
    <property type="entry name" value="Polyferredoxin-like_ET"/>
</dbReference>
<dbReference type="InterPro" id="IPR007525">
    <property type="entry name" value="FrhB_FdhB_C"/>
</dbReference>
<dbReference type="EMBL" id="JQBL01000009">
    <property type="protein sequence ID" value="KRN50432.1"/>
    <property type="molecule type" value="Genomic_DNA"/>
</dbReference>
<dbReference type="GO" id="GO:0046872">
    <property type="term" value="F:metal ion binding"/>
    <property type="evidence" value="ECO:0007669"/>
    <property type="project" value="UniProtKB-KW"/>
</dbReference>
<name>A0A0R2HBM6_9FIRM</name>
<comment type="caution">
    <text evidence="5">The sequence shown here is derived from an EMBL/GenBank/DDBJ whole genome shotgun (WGS) entry which is preliminary data.</text>
</comment>
<evidence type="ECO:0000313" key="6">
    <source>
        <dbReference type="Proteomes" id="UP000051841"/>
    </source>
</evidence>
<dbReference type="InterPro" id="IPR017900">
    <property type="entry name" value="4Fe4S_Fe_S_CS"/>
</dbReference>
<evidence type="ECO:0000256" key="3">
    <source>
        <dbReference type="ARBA" id="ARBA00023014"/>
    </source>
</evidence>
<feature type="domain" description="4Fe-4S ferredoxin-type" evidence="4">
    <location>
        <begin position="5"/>
        <end position="34"/>
    </location>
</feature>
<dbReference type="Proteomes" id="UP000051841">
    <property type="component" value="Unassembled WGS sequence"/>
</dbReference>
<dbReference type="GO" id="GO:0051536">
    <property type="term" value="F:iron-sulfur cluster binding"/>
    <property type="evidence" value="ECO:0007669"/>
    <property type="project" value="UniProtKB-KW"/>
</dbReference>
<keyword evidence="2" id="KW-0408">Iron</keyword>
<sequence>MNKNTVEKIEKNYCSGCGLCSNICPKGAIIMKDDEEGFLYPTIDKSKCINCGMCYYKCPINKEEQSNNKNISYACYSKDDYLRNNSSSGGIFGVIAKNVLKEHGVVFGAAFDEKMSIKHIYIESESELIKILGSKYVQSSIGNSYKDVKHFLSLNKKVLFSGTPCQVRGLKYFLGKEYDNLITIDIICHGVPSPKIWSKYLDFRENKDKEKPSIISFRNKDNGWNKFNIIFKYKSHNYIMDHNKDIYMQSFLLNSCLRNSCYNCKSKGDKRKSDITLGDFWGIDKIDPKMNDGKGVSLLIINTDKGQEYFDRISNDIIKIHVSYEHAIKDNVALISSVKKPISRKHFIKEADNYDFDDLFEKYGYILPLYKKIILRLLNKLK</sequence>
<accession>A0A0R2HBM6</accession>
<proteinExistence type="predicted"/>
<dbReference type="AlphaFoldDB" id="A0A0R2HBM6"/>
<dbReference type="SUPFAM" id="SSF54862">
    <property type="entry name" value="4Fe-4S ferredoxins"/>
    <property type="match status" value="1"/>
</dbReference>
<dbReference type="PANTHER" id="PTHR43193:SF2">
    <property type="entry name" value="POLYFERREDOXIN PROTEIN FWDF"/>
    <property type="match status" value="1"/>
</dbReference>
<dbReference type="PATRIC" id="fig|1410657.5.peg.2149"/>
<organism evidence="5 6">
    <name type="scientific">Kandleria vitulina DSM 20405</name>
    <dbReference type="NCBI Taxonomy" id="1410657"/>
    <lineage>
        <taxon>Bacteria</taxon>
        <taxon>Bacillati</taxon>
        <taxon>Bacillota</taxon>
        <taxon>Erysipelotrichia</taxon>
        <taxon>Erysipelotrichales</taxon>
        <taxon>Coprobacillaceae</taxon>
        <taxon>Kandleria</taxon>
    </lineage>
</organism>
<dbReference type="Pfam" id="PF04432">
    <property type="entry name" value="FrhB_FdhB_C"/>
    <property type="match status" value="1"/>
</dbReference>
<protein>
    <recommendedName>
        <fullName evidence="4">4Fe-4S ferredoxin-type domain-containing protein</fullName>
    </recommendedName>
</protein>
<evidence type="ECO:0000313" key="5">
    <source>
        <dbReference type="EMBL" id="KRN50432.1"/>
    </source>
</evidence>
<feature type="domain" description="4Fe-4S ferredoxin-type" evidence="4">
    <location>
        <begin position="39"/>
        <end position="68"/>
    </location>
</feature>
<dbReference type="PROSITE" id="PS00198">
    <property type="entry name" value="4FE4S_FER_1"/>
    <property type="match status" value="2"/>
</dbReference>